<sequence>MKIDIGDKYVLTADQYQYIVREKKIAKEGKNAGSEVLALVGYYPKIHQAISALINLDVNLSDVQSLQAMQQHIERVAMQCEKAFSEVSV</sequence>
<proteinExistence type="predicted"/>
<dbReference type="InterPro" id="IPR035404">
    <property type="entry name" value="DUF5405"/>
</dbReference>
<accession>A0A345CRN4</accession>
<evidence type="ECO:0000313" key="2">
    <source>
        <dbReference type="EMBL" id="AXF76101.1"/>
    </source>
</evidence>
<feature type="domain" description="DUF5405" evidence="1">
    <location>
        <begin position="3"/>
        <end position="86"/>
    </location>
</feature>
<protein>
    <recommendedName>
        <fullName evidence="1">DUF5405 domain-containing protein</fullName>
    </recommendedName>
</protein>
<dbReference type="Proteomes" id="UP000264980">
    <property type="component" value="Chromosome"/>
</dbReference>
<dbReference type="RefSeq" id="WP_233481572.1">
    <property type="nucleotide sequence ID" value="NZ_CP013970.1"/>
</dbReference>
<name>A0A345CRN4_9GAMM</name>
<dbReference type="EMBL" id="CP013970">
    <property type="protein sequence ID" value="AXF76101.1"/>
    <property type="molecule type" value="Genomic_DNA"/>
</dbReference>
<dbReference type="AlphaFoldDB" id="A0A345CRN4"/>
<evidence type="ECO:0000313" key="3">
    <source>
        <dbReference type="Proteomes" id="UP000264980"/>
    </source>
</evidence>
<gene>
    <name evidence="2" type="ORF">AV903_08625</name>
</gene>
<evidence type="ECO:0000259" key="1">
    <source>
        <dbReference type="Pfam" id="PF17399"/>
    </source>
</evidence>
<organism evidence="2 3">
    <name type="scientific">Erwinia tracheiphila</name>
    <dbReference type="NCBI Taxonomy" id="65700"/>
    <lineage>
        <taxon>Bacteria</taxon>
        <taxon>Pseudomonadati</taxon>
        <taxon>Pseudomonadota</taxon>
        <taxon>Gammaproteobacteria</taxon>
        <taxon>Enterobacterales</taxon>
        <taxon>Erwiniaceae</taxon>
        <taxon>Erwinia</taxon>
    </lineage>
</organism>
<reference evidence="2 3" key="1">
    <citation type="submission" date="2016-01" db="EMBL/GenBank/DDBJ databases">
        <authorList>
            <person name="Oliw E.H."/>
        </authorList>
    </citation>
    <scope>NUCLEOTIDE SEQUENCE [LARGE SCALE GENOMIC DNA]</scope>
    <source>
        <strain evidence="2 3">MDcuke</strain>
    </source>
</reference>
<dbReference type="Pfam" id="PF17399">
    <property type="entry name" value="DUF5405"/>
    <property type="match status" value="1"/>
</dbReference>